<feature type="region of interest" description="Disordered" evidence="1">
    <location>
        <begin position="1"/>
        <end position="27"/>
    </location>
</feature>
<dbReference type="Proteomes" id="UP000254572">
    <property type="component" value="Unassembled WGS sequence"/>
</dbReference>
<accession>A0A381EED5</accession>
<dbReference type="EMBL" id="UFUW01000001">
    <property type="protein sequence ID" value="SUX25365.1"/>
    <property type="molecule type" value="Genomic_DNA"/>
</dbReference>
<reference evidence="2 3" key="1">
    <citation type="submission" date="2018-06" db="EMBL/GenBank/DDBJ databases">
        <authorList>
            <consortium name="Pathogen Informatics"/>
            <person name="Doyle S."/>
        </authorList>
    </citation>
    <scope>NUCLEOTIDE SEQUENCE [LARGE SCALE GENOMIC DNA]</scope>
    <source>
        <strain evidence="2 3">NCTC13294</strain>
    </source>
</reference>
<gene>
    <name evidence="2" type="ORF">NCTC13294_02385</name>
</gene>
<name>A0A381EED5_9GAMM</name>
<evidence type="ECO:0000256" key="1">
    <source>
        <dbReference type="SAM" id="MobiDB-lite"/>
    </source>
</evidence>
<evidence type="ECO:0000313" key="3">
    <source>
        <dbReference type="Proteomes" id="UP000254572"/>
    </source>
</evidence>
<dbReference type="AlphaFoldDB" id="A0A381EED5"/>
<organism evidence="2 3">
    <name type="scientific">Cardiobacterium valvarum</name>
    <dbReference type="NCBI Taxonomy" id="194702"/>
    <lineage>
        <taxon>Bacteria</taxon>
        <taxon>Pseudomonadati</taxon>
        <taxon>Pseudomonadota</taxon>
        <taxon>Gammaproteobacteria</taxon>
        <taxon>Cardiobacteriales</taxon>
        <taxon>Cardiobacteriaceae</taxon>
        <taxon>Cardiobacterium</taxon>
    </lineage>
</organism>
<dbReference type="RefSeq" id="WP_006984598.1">
    <property type="nucleotide sequence ID" value="NZ_CABMOK010000027.1"/>
</dbReference>
<protein>
    <submittedName>
        <fullName evidence="2">Uncharacterized protein</fullName>
    </submittedName>
</protein>
<evidence type="ECO:0000313" key="2">
    <source>
        <dbReference type="EMBL" id="SUX25365.1"/>
    </source>
</evidence>
<proteinExistence type="predicted"/>
<keyword evidence="3" id="KW-1185">Reference proteome</keyword>
<feature type="compositionally biased region" description="Basic and acidic residues" evidence="1">
    <location>
        <begin position="1"/>
        <end position="13"/>
    </location>
</feature>
<sequence>MTDLLHFVHDKTRPGKRKATLPETPNPLTAETLTKAERGEELLAAENAEDLFKKLGI</sequence>